<accession>A0A1I3VY60</accession>
<dbReference type="PANTHER" id="PTHR43792:SF13">
    <property type="entry name" value="ACETYLTRANSFERASE"/>
    <property type="match status" value="1"/>
</dbReference>
<sequence length="188" mass="21443">MQQVGLMMFPELKTNRLTLRQFQQDDLEPICEYISNFEVSKMLTVVPYPYTKADGEWWLNHIRETPQNEATNWVIESEHGFSGVIGIRIPEDGFPRIGYWLGQPFWGKGYMSEATEAVVNYCFEVLGSTKVTSGAFEENDGSLNVLAKNGFQMIGSQPEKSRARGEEVTLINVELTRHLWEAMRAVTV</sequence>
<organism evidence="2 3">
    <name type="scientific">Pseudovibrio ascidiaceicola</name>
    <dbReference type="NCBI Taxonomy" id="285279"/>
    <lineage>
        <taxon>Bacteria</taxon>
        <taxon>Pseudomonadati</taxon>
        <taxon>Pseudomonadota</taxon>
        <taxon>Alphaproteobacteria</taxon>
        <taxon>Hyphomicrobiales</taxon>
        <taxon>Stappiaceae</taxon>
        <taxon>Pseudovibrio</taxon>
    </lineage>
</organism>
<evidence type="ECO:0000259" key="1">
    <source>
        <dbReference type="PROSITE" id="PS51186"/>
    </source>
</evidence>
<feature type="domain" description="N-acetyltransferase" evidence="1">
    <location>
        <begin position="17"/>
        <end position="186"/>
    </location>
</feature>
<dbReference type="InterPro" id="IPR051531">
    <property type="entry name" value="N-acetyltransferase"/>
</dbReference>
<comment type="caution">
    <text evidence="2">The sequence shown here is derived from an EMBL/GenBank/DDBJ whole genome shotgun (WGS) entry which is preliminary data.</text>
</comment>
<dbReference type="PANTHER" id="PTHR43792">
    <property type="entry name" value="GNAT FAMILY, PUTATIVE (AFU_ORTHOLOGUE AFUA_3G00765)-RELATED-RELATED"/>
    <property type="match status" value="1"/>
</dbReference>
<dbReference type="PROSITE" id="PS51186">
    <property type="entry name" value="GNAT"/>
    <property type="match status" value="1"/>
</dbReference>
<dbReference type="InterPro" id="IPR000182">
    <property type="entry name" value="GNAT_dom"/>
</dbReference>
<name>A0A1I3VY60_9HYPH</name>
<keyword evidence="3" id="KW-1185">Reference proteome</keyword>
<gene>
    <name evidence="2" type="ORF">SAMN04488518_101696</name>
</gene>
<dbReference type="Gene3D" id="3.40.630.30">
    <property type="match status" value="1"/>
</dbReference>
<dbReference type="SUPFAM" id="SSF55729">
    <property type="entry name" value="Acyl-CoA N-acyltransferases (Nat)"/>
    <property type="match status" value="1"/>
</dbReference>
<dbReference type="EMBL" id="FOSK01000001">
    <property type="protein sequence ID" value="SFK00132.1"/>
    <property type="molecule type" value="Genomic_DNA"/>
</dbReference>
<evidence type="ECO:0000313" key="3">
    <source>
        <dbReference type="Proteomes" id="UP000199598"/>
    </source>
</evidence>
<reference evidence="2 3" key="1">
    <citation type="submission" date="2016-10" db="EMBL/GenBank/DDBJ databases">
        <authorList>
            <person name="Varghese N."/>
            <person name="Submissions S."/>
        </authorList>
    </citation>
    <scope>NUCLEOTIDE SEQUENCE [LARGE SCALE GENOMIC DNA]</scope>
    <source>
        <strain evidence="2 3">DSM 16392</strain>
    </source>
</reference>
<dbReference type="InterPro" id="IPR016181">
    <property type="entry name" value="Acyl_CoA_acyltransferase"/>
</dbReference>
<dbReference type="Pfam" id="PF13302">
    <property type="entry name" value="Acetyltransf_3"/>
    <property type="match status" value="1"/>
</dbReference>
<protein>
    <submittedName>
        <fullName evidence="2">Protein N-acetyltransferase, RimJ/RimL family</fullName>
    </submittedName>
</protein>
<evidence type="ECO:0000313" key="2">
    <source>
        <dbReference type="EMBL" id="SFK00132.1"/>
    </source>
</evidence>
<dbReference type="Proteomes" id="UP000199598">
    <property type="component" value="Unassembled WGS sequence"/>
</dbReference>
<proteinExistence type="predicted"/>